<evidence type="ECO:0000256" key="9">
    <source>
        <dbReference type="ARBA" id="ARBA00023136"/>
    </source>
</evidence>
<evidence type="ECO:0000256" key="11">
    <source>
        <dbReference type="ARBA" id="ARBA00051263"/>
    </source>
</evidence>
<comment type="subcellular location">
    <subcellularLocation>
        <location evidence="1">Mitochondrion inner membrane</location>
        <topology evidence="1">Multi-pass membrane protein</topology>
    </subcellularLocation>
</comment>
<dbReference type="PRINTS" id="PR00926">
    <property type="entry name" value="MITOCARRIER"/>
</dbReference>
<comment type="catalytic activity">
    <reaction evidence="11">
        <text>deamido-NAD(+)(in) + NAD(+)(out) = deamido-NAD(+)(out) + NAD(+)(in)</text>
        <dbReference type="Rhea" id="RHEA:65428"/>
        <dbReference type="ChEBI" id="CHEBI:57540"/>
        <dbReference type="ChEBI" id="CHEBI:58437"/>
    </reaction>
    <physiologicalReaction direction="left-to-right" evidence="11">
        <dbReference type="Rhea" id="RHEA:65429"/>
    </physiologicalReaction>
</comment>
<evidence type="ECO:0000256" key="5">
    <source>
        <dbReference type="ARBA" id="ARBA00022737"/>
    </source>
</evidence>
<sequence>MTNDEIFSDCPDYRPSSEVHEGFLVPDGISPLSSSDVIEPMRKVASLPDDSLHNKQRARSNGGLFSTHLTDTKITALSGALSGFISGIVVCPLDVAKTRLQAQGLQSSGENKYYHGLVGTFRTIVRDEGVKGLYKGLVPIIMGYFPTWMIYFSFYEVCKDFYPRIFPHWDFASYSCSAITAGAVSTIVTNPIWVIKTRLMLQTHVSHHPTHYKGTFDAFRKIYKQEGFKSFYAGLVPSFLGLLHVAIHFPVYEKLKVAFNCYNLKDNETTKRQDQTLDLKKLIMASCVSKMTASLITYPHEILRTRMQLKSDLPNSVQHRLIPLIRATFHSEGFRGFYSGFTTNLVRTVPASAIALVSFEYVRNHLTNINEAK</sequence>
<dbReference type="PROSITE" id="PS50920">
    <property type="entry name" value="SOLCAR"/>
    <property type="match status" value="3"/>
</dbReference>
<evidence type="ECO:0000256" key="14">
    <source>
        <dbReference type="ARBA" id="ARBA00052961"/>
    </source>
</evidence>
<keyword evidence="7 18" id="KW-1133">Transmembrane helix</keyword>
<evidence type="ECO:0000256" key="10">
    <source>
        <dbReference type="ARBA" id="ARBA00050736"/>
    </source>
</evidence>
<keyword evidence="5" id="KW-0677">Repeat</keyword>
<proteinExistence type="inferred from homology"/>
<gene>
    <name evidence="19" type="ORF">HG535_0F02750</name>
</gene>
<evidence type="ECO:0000256" key="8">
    <source>
        <dbReference type="ARBA" id="ARBA00023128"/>
    </source>
</evidence>
<comment type="catalytic activity">
    <reaction evidence="14">
        <text>dAMP(in) + NAD(+)(out) = dAMP(out) + NAD(+)(in)</text>
        <dbReference type="Rhea" id="RHEA:65412"/>
        <dbReference type="ChEBI" id="CHEBI:57540"/>
        <dbReference type="ChEBI" id="CHEBI:58245"/>
    </reaction>
    <physiologicalReaction direction="left-to-right" evidence="14">
        <dbReference type="Rhea" id="RHEA:65413"/>
    </physiologicalReaction>
</comment>
<evidence type="ECO:0000256" key="16">
    <source>
        <dbReference type="PROSITE-ProRule" id="PRU00282"/>
    </source>
</evidence>
<dbReference type="FunFam" id="1.50.40.10:FF:000081">
    <property type="entry name" value="NAD+ transporter"/>
    <property type="match status" value="1"/>
</dbReference>
<keyword evidence="6" id="KW-0999">Mitochondrion inner membrane</keyword>
<evidence type="ECO:0008006" key="21">
    <source>
        <dbReference type="Google" id="ProtNLM"/>
    </source>
</evidence>
<comment type="catalytic activity">
    <reaction evidence="10">
        <text>dGMP(in) + NAD(+)(out) = dGMP(out) + NAD(+)(in)</text>
        <dbReference type="Rhea" id="RHEA:65416"/>
        <dbReference type="ChEBI" id="CHEBI:57540"/>
        <dbReference type="ChEBI" id="CHEBI:57673"/>
    </reaction>
    <physiologicalReaction direction="left-to-right" evidence="10">
        <dbReference type="Rhea" id="RHEA:65417"/>
    </physiologicalReaction>
</comment>
<dbReference type="GO" id="GO:1990549">
    <property type="term" value="P:mitochondrial NAD transmembrane transport"/>
    <property type="evidence" value="ECO:0007669"/>
    <property type="project" value="UniProtKB-ARBA"/>
</dbReference>
<evidence type="ECO:0000313" key="20">
    <source>
        <dbReference type="Proteomes" id="UP000509704"/>
    </source>
</evidence>
<evidence type="ECO:0000256" key="13">
    <source>
        <dbReference type="ARBA" id="ARBA00052827"/>
    </source>
</evidence>
<feature type="transmembrane region" description="Helical" evidence="18">
    <location>
        <begin position="171"/>
        <end position="195"/>
    </location>
</feature>
<dbReference type="InterPro" id="IPR023395">
    <property type="entry name" value="MCP_dom_sf"/>
</dbReference>
<evidence type="ECO:0000313" key="19">
    <source>
        <dbReference type="EMBL" id="QLG73764.1"/>
    </source>
</evidence>
<dbReference type="Gene3D" id="1.50.40.10">
    <property type="entry name" value="Mitochondrial carrier domain"/>
    <property type="match status" value="1"/>
</dbReference>
<dbReference type="GO" id="GO:0051724">
    <property type="term" value="F:NAD transmembrane transporter activity"/>
    <property type="evidence" value="ECO:0007669"/>
    <property type="project" value="UniProtKB-ARBA"/>
</dbReference>
<dbReference type="Proteomes" id="UP000509704">
    <property type="component" value="Chromosome 6"/>
</dbReference>
<feature type="repeat" description="Solcar" evidence="16">
    <location>
        <begin position="70"/>
        <end position="161"/>
    </location>
</feature>
<evidence type="ECO:0000256" key="2">
    <source>
        <dbReference type="ARBA" id="ARBA00006375"/>
    </source>
</evidence>
<feature type="transmembrane region" description="Helical" evidence="18">
    <location>
        <begin position="132"/>
        <end position="151"/>
    </location>
</feature>
<dbReference type="EMBL" id="CP058609">
    <property type="protein sequence ID" value="QLG73764.1"/>
    <property type="molecule type" value="Genomic_DNA"/>
</dbReference>
<evidence type="ECO:0000256" key="1">
    <source>
        <dbReference type="ARBA" id="ARBA00004448"/>
    </source>
</evidence>
<evidence type="ECO:0000256" key="4">
    <source>
        <dbReference type="ARBA" id="ARBA00022692"/>
    </source>
</evidence>
<dbReference type="AlphaFoldDB" id="A0A7H9B629"/>
<evidence type="ECO:0000256" key="17">
    <source>
        <dbReference type="RuleBase" id="RU000488"/>
    </source>
</evidence>
<dbReference type="RefSeq" id="XP_037145490.1">
    <property type="nucleotide sequence ID" value="XM_037289595.1"/>
</dbReference>
<evidence type="ECO:0000256" key="12">
    <source>
        <dbReference type="ARBA" id="ARBA00052051"/>
    </source>
</evidence>
<comment type="function">
    <text evidence="15">Mitochondrial inner membrane carrier protein that mediates the import of NAD(+) into mitochondria. Can transport NAD(+) by unidirectional transport or by exchange with intramitochondrially generated dAMP and dGMP. Also able to transport NAD(+) by exchange with AMP, GMP or deamido-NAD (+) in vitro.</text>
</comment>
<dbReference type="KEGG" id="zmk:HG535_0F02750"/>
<dbReference type="InterPro" id="IPR002067">
    <property type="entry name" value="MCP"/>
</dbReference>
<dbReference type="PANTHER" id="PTHR45683">
    <property type="entry name" value="MITOCHONDRIAL NICOTINAMIDE ADENINE DINUCLEOTIDE TRANSPORTER 1-RELATED-RELATED"/>
    <property type="match status" value="1"/>
</dbReference>
<comment type="catalytic activity">
    <reaction evidence="13">
        <text>GMP(in) + NAD(+)(out) = GMP(out) + NAD(+)(in)</text>
        <dbReference type="Rhea" id="RHEA:65420"/>
        <dbReference type="ChEBI" id="CHEBI:57540"/>
        <dbReference type="ChEBI" id="CHEBI:58115"/>
    </reaction>
    <physiologicalReaction direction="left-to-right" evidence="13">
        <dbReference type="Rhea" id="RHEA:65421"/>
    </physiologicalReaction>
</comment>
<evidence type="ECO:0000256" key="7">
    <source>
        <dbReference type="ARBA" id="ARBA00022989"/>
    </source>
</evidence>
<keyword evidence="9 16" id="KW-0472">Membrane</keyword>
<dbReference type="SUPFAM" id="SSF103506">
    <property type="entry name" value="Mitochondrial carrier"/>
    <property type="match status" value="1"/>
</dbReference>
<evidence type="ECO:0000256" key="18">
    <source>
        <dbReference type="SAM" id="Phobius"/>
    </source>
</evidence>
<keyword evidence="20" id="KW-1185">Reference proteome</keyword>
<accession>A0A7H9B629</accession>
<keyword evidence="3 17" id="KW-0813">Transport</keyword>
<keyword evidence="4 16" id="KW-0812">Transmembrane</keyword>
<evidence type="ECO:0000256" key="15">
    <source>
        <dbReference type="ARBA" id="ARBA00059403"/>
    </source>
</evidence>
<dbReference type="OrthoDB" id="10266426at2759"/>
<dbReference type="Pfam" id="PF00153">
    <property type="entry name" value="Mito_carr"/>
    <property type="match status" value="3"/>
</dbReference>
<comment type="similarity">
    <text evidence="2 17">Belongs to the mitochondrial carrier (TC 2.A.29) family.</text>
</comment>
<dbReference type="InterPro" id="IPR044712">
    <property type="entry name" value="SLC25A32-like"/>
</dbReference>
<evidence type="ECO:0000256" key="3">
    <source>
        <dbReference type="ARBA" id="ARBA00022448"/>
    </source>
</evidence>
<comment type="catalytic activity">
    <reaction evidence="12">
        <text>AMP(in) + NAD(+)(out) = AMP(out) + NAD(+)(in)</text>
        <dbReference type="Rhea" id="RHEA:65424"/>
        <dbReference type="ChEBI" id="CHEBI:57540"/>
        <dbReference type="ChEBI" id="CHEBI:456215"/>
    </reaction>
    <physiologicalReaction direction="left-to-right" evidence="12">
        <dbReference type="Rhea" id="RHEA:65425"/>
    </physiologicalReaction>
</comment>
<keyword evidence="8" id="KW-0496">Mitochondrion</keyword>
<feature type="repeat" description="Solcar" evidence="16">
    <location>
        <begin position="169"/>
        <end position="258"/>
    </location>
</feature>
<evidence type="ECO:0000256" key="6">
    <source>
        <dbReference type="ARBA" id="ARBA00022792"/>
    </source>
</evidence>
<organism evidence="19 20">
    <name type="scientific">Zygotorulaspora mrakii</name>
    <name type="common">Zygosaccharomyces mrakii</name>
    <dbReference type="NCBI Taxonomy" id="42260"/>
    <lineage>
        <taxon>Eukaryota</taxon>
        <taxon>Fungi</taxon>
        <taxon>Dikarya</taxon>
        <taxon>Ascomycota</taxon>
        <taxon>Saccharomycotina</taxon>
        <taxon>Saccharomycetes</taxon>
        <taxon>Saccharomycetales</taxon>
        <taxon>Saccharomycetaceae</taxon>
        <taxon>Zygotorulaspora</taxon>
    </lineage>
</organism>
<name>A0A7H9B629_ZYGMR</name>
<feature type="transmembrane region" description="Helical" evidence="18">
    <location>
        <begin position="230"/>
        <end position="252"/>
    </location>
</feature>
<dbReference type="InterPro" id="IPR018108">
    <property type="entry name" value="MCP_transmembrane"/>
</dbReference>
<dbReference type="GeneID" id="59237523"/>
<reference evidence="19 20" key="1">
    <citation type="submission" date="2020-07" db="EMBL/GenBank/DDBJ databases">
        <title>The yeast mating-type switching endonuclease HO is a domesticated member of an unorthodox homing genetic element family.</title>
        <authorList>
            <person name="Coughlan A.Y."/>
            <person name="Lombardi L."/>
            <person name="Braun-Galleani S."/>
            <person name="Martos A.R."/>
            <person name="Galeote V."/>
            <person name="Bigey F."/>
            <person name="Dequin S."/>
            <person name="Byrne K.P."/>
            <person name="Wolfe K.H."/>
        </authorList>
    </citation>
    <scope>NUCLEOTIDE SEQUENCE [LARGE SCALE GENOMIC DNA]</scope>
    <source>
        <strain evidence="19 20">NRRL Y-6702</strain>
    </source>
</reference>
<feature type="repeat" description="Solcar" evidence="16">
    <location>
        <begin position="277"/>
        <end position="365"/>
    </location>
</feature>
<protein>
    <recommendedName>
        <fullName evidence="21">Mitochondrial nicotinamide adenine dinucleotide transporter 1</fullName>
    </recommendedName>
</protein>
<dbReference type="GO" id="GO:0005743">
    <property type="term" value="C:mitochondrial inner membrane"/>
    <property type="evidence" value="ECO:0007669"/>
    <property type="project" value="UniProtKB-SubCell"/>
</dbReference>
<dbReference type="FunFam" id="1.50.40.10:FF:000106">
    <property type="entry name" value="NAD+ transporter"/>
    <property type="match status" value="1"/>
</dbReference>